<organism evidence="2 3">
    <name type="scientific">Alcaligenes xylosoxydans xylosoxydans</name>
    <name type="common">Achromobacter xylosoxidans</name>
    <dbReference type="NCBI Taxonomy" id="85698"/>
    <lineage>
        <taxon>Bacteria</taxon>
        <taxon>Pseudomonadati</taxon>
        <taxon>Pseudomonadota</taxon>
        <taxon>Betaproteobacteria</taxon>
        <taxon>Burkholderiales</taxon>
        <taxon>Alcaligenaceae</taxon>
        <taxon>Achromobacter</taxon>
    </lineage>
</organism>
<evidence type="ECO:0000256" key="1">
    <source>
        <dbReference type="SAM" id="Phobius"/>
    </source>
</evidence>
<feature type="transmembrane region" description="Helical" evidence="1">
    <location>
        <begin position="239"/>
        <end position="256"/>
    </location>
</feature>
<dbReference type="RefSeq" id="WP_131728701.1">
    <property type="nucleotide sequence ID" value="NZ_CYTI01000004.1"/>
</dbReference>
<keyword evidence="1" id="KW-1133">Transmembrane helix</keyword>
<dbReference type="AlphaFoldDB" id="A0A9W5A8Z9"/>
<sequence>MHVSGPAGYAYFAGYPAKDAIFSEEGTASFQHRMKRGYILMVNGKSYSCGSPYAGSNPDCFASLEEHQRLVGKTISVAWFLWDCEMWVLQRLKGIFKKIGNRNGVRLMFLLGYLLAFGIPFAYAYLAKPPAESDMRVSEGTAHFQYRIKRGYMLMVDGHDYNCGGQYLNANPDCFNDGRTRHVHLEGKTVKVVWFAQAAPVFGEVRRVADILHEGVSQLPPGYLKRTLEYERTSATEDALITFTGMLLILLFYEWMDRIRIRNERRFG</sequence>
<dbReference type="EMBL" id="JAPZVI010000036">
    <property type="protein sequence ID" value="MCZ8405249.1"/>
    <property type="molecule type" value="Genomic_DNA"/>
</dbReference>
<accession>A0A9W5A8Z9</accession>
<proteinExistence type="predicted"/>
<evidence type="ECO:0000313" key="3">
    <source>
        <dbReference type="Proteomes" id="UP001141992"/>
    </source>
</evidence>
<dbReference type="Proteomes" id="UP001141992">
    <property type="component" value="Unassembled WGS sequence"/>
</dbReference>
<protein>
    <submittedName>
        <fullName evidence="2">Uncharacterized protein</fullName>
    </submittedName>
</protein>
<keyword evidence="1" id="KW-0472">Membrane</keyword>
<keyword evidence="1" id="KW-0812">Transmembrane</keyword>
<feature type="transmembrane region" description="Helical" evidence="1">
    <location>
        <begin position="107"/>
        <end position="126"/>
    </location>
</feature>
<evidence type="ECO:0000313" key="2">
    <source>
        <dbReference type="EMBL" id="MCZ8405249.1"/>
    </source>
</evidence>
<gene>
    <name evidence="2" type="ORF">O9570_27615</name>
</gene>
<reference evidence="2" key="1">
    <citation type="submission" date="2022-12" db="EMBL/GenBank/DDBJ databases">
        <authorList>
            <person name="Voronina O.L."/>
            <person name="Kunda M.S."/>
            <person name="Ryzhova N."/>
            <person name="Aksenova E.I."/>
        </authorList>
    </citation>
    <scope>NUCLEOTIDE SEQUENCE</scope>
    <source>
        <strain evidence="2">SCCH136:Ach223948</strain>
    </source>
</reference>
<name>A0A9W5A8Z9_ALCXX</name>
<comment type="caution">
    <text evidence="2">The sequence shown here is derived from an EMBL/GenBank/DDBJ whole genome shotgun (WGS) entry which is preliminary data.</text>
</comment>